<dbReference type="GO" id="GO:0051301">
    <property type="term" value="P:cell division"/>
    <property type="evidence" value="ECO:0007669"/>
    <property type="project" value="UniProtKB-KW"/>
</dbReference>
<protein>
    <submittedName>
        <fullName evidence="5">SMC-Scp complex subunit ScpB</fullName>
    </submittedName>
</protein>
<evidence type="ECO:0000256" key="1">
    <source>
        <dbReference type="ARBA" id="ARBA00022490"/>
    </source>
</evidence>
<dbReference type="PANTHER" id="PTHR34298:SF2">
    <property type="entry name" value="SEGREGATION AND CONDENSATION PROTEIN B"/>
    <property type="match status" value="1"/>
</dbReference>
<evidence type="ECO:0000256" key="4">
    <source>
        <dbReference type="ARBA" id="ARBA00023306"/>
    </source>
</evidence>
<keyword evidence="2" id="KW-0132">Cell division</keyword>
<keyword evidence="3" id="KW-0159">Chromosome partition</keyword>
<dbReference type="AlphaFoldDB" id="A0A1G2CPG7"/>
<dbReference type="NCBIfam" id="TIGR00281">
    <property type="entry name" value="SMC-Scp complex subunit ScpB"/>
    <property type="match status" value="1"/>
</dbReference>
<organism evidence="5 6">
    <name type="scientific">Candidatus Liptonbacteria bacterium RIFOXYB1_FULL_36_10</name>
    <dbReference type="NCBI Taxonomy" id="1798654"/>
    <lineage>
        <taxon>Bacteria</taxon>
        <taxon>Candidatus Liptoniibacteriota</taxon>
    </lineage>
</organism>
<dbReference type="InterPro" id="IPR036388">
    <property type="entry name" value="WH-like_DNA-bd_sf"/>
</dbReference>
<dbReference type="Gene3D" id="1.10.10.10">
    <property type="entry name" value="Winged helix-like DNA-binding domain superfamily/Winged helix DNA-binding domain"/>
    <property type="match status" value="2"/>
</dbReference>
<gene>
    <name evidence="5" type="ORF">A2390_02520</name>
</gene>
<comment type="caution">
    <text evidence="5">The sequence shown here is derived from an EMBL/GenBank/DDBJ whole genome shotgun (WGS) entry which is preliminary data.</text>
</comment>
<name>A0A1G2CPG7_9BACT</name>
<dbReference type="InterPro" id="IPR036390">
    <property type="entry name" value="WH_DNA-bd_sf"/>
</dbReference>
<dbReference type="GO" id="GO:0051304">
    <property type="term" value="P:chromosome separation"/>
    <property type="evidence" value="ECO:0007669"/>
    <property type="project" value="InterPro"/>
</dbReference>
<dbReference type="EMBL" id="MHLE01000009">
    <property type="protein sequence ID" value="OGZ03137.1"/>
    <property type="molecule type" value="Genomic_DNA"/>
</dbReference>
<dbReference type="PANTHER" id="PTHR34298">
    <property type="entry name" value="SEGREGATION AND CONDENSATION PROTEIN B"/>
    <property type="match status" value="1"/>
</dbReference>
<evidence type="ECO:0000256" key="3">
    <source>
        <dbReference type="ARBA" id="ARBA00022829"/>
    </source>
</evidence>
<reference evidence="5 6" key="1">
    <citation type="journal article" date="2016" name="Nat. Commun.">
        <title>Thousands of microbial genomes shed light on interconnected biogeochemical processes in an aquifer system.</title>
        <authorList>
            <person name="Anantharaman K."/>
            <person name="Brown C.T."/>
            <person name="Hug L.A."/>
            <person name="Sharon I."/>
            <person name="Castelle C.J."/>
            <person name="Probst A.J."/>
            <person name="Thomas B.C."/>
            <person name="Singh A."/>
            <person name="Wilkins M.J."/>
            <person name="Karaoz U."/>
            <person name="Brodie E.L."/>
            <person name="Williams K.H."/>
            <person name="Hubbard S.S."/>
            <person name="Banfield J.F."/>
        </authorList>
    </citation>
    <scope>NUCLEOTIDE SEQUENCE [LARGE SCALE GENOMIC DNA]</scope>
</reference>
<accession>A0A1G2CPG7</accession>
<evidence type="ECO:0000313" key="5">
    <source>
        <dbReference type="EMBL" id="OGZ03137.1"/>
    </source>
</evidence>
<dbReference type="Proteomes" id="UP000178599">
    <property type="component" value="Unassembled WGS sequence"/>
</dbReference>
<evidence type="ECO:0000313" key="6">
    <source>
        <dbReference type="Proteomes" id="UP000178599"/>
    </source>
</evidence>
<dbReference type="SUPFAM" id="SSF46785">
    <property type="entry name" value="Winged helix' DNA-binding domain"/>
    <property type="match status" value="2"/>
</dbReference>
<dbReference type="Pfam" id="PF04079">
    <property type="entry name" value="SMC_ScpB"/>
    <property type="match status" value="1"/>
</dbReference>
<dbReference type="InterPro" id="IPR005234">
    <property type="entry name" value="ScpB_csome_segregation"/>
</dbReference>
<sequence length="190" mass="21842">MKNLSAIIEALLFIHGEPLSFSKLAKLTKKSENEIKESATFLITSLKDENSGLFLLENDDSLELSTKPEFSSFIEDLIKDDFESNLSPASLETLTIISYLAPISRAEIDYIRGVNSSFMLRSLLLRGLISRKPDPKRSYIYLYEPTFDLLKFLGISSIKDLPDYEKYHNLLKTYQEKENNEKEKKSKQDE</sequence>
<proteinExistence type="predicted"/>
<keyword evidence="4" id="KW-0131">Cell cycle</keyword>
<keyword evidence="1" id="KW-0963">Cytoplasm</keyword>
<evidence type="ECO:0000256" key="2">
    <source>
        <dbReference type="ARBA" id="ARBA00022618"/>
    </source>
</evidence>